<dbReference type="PANTHER" id="PTHR46558:SF4">
    <property type="entry name" value="DNA-BIDING PHAGE PROTEIN"/>
    <property type="match status" value="1"/>
</dbReference>
<keyword evidence="1" id="KW-0238">DNA-binding</keyword>
<dbReference type="InterPro" id="IPR001387">
    <property type="entry name" value="Cro/C1-type_HTH"/>
</dbReference>
<dbReference type="SMART" id="SM00530">
    <property type="entry name" value="HTH_XRE"/>
    <property type="match status" value="1"/>
</dbReference>
<evidence type="ECO:0000313" key="4">
    <source>
        <dbReference type="Proteomes" id="UP001152422"/>
    </source>
</evidence>
<dbReference type="GO" id="GO:0003677">
    <property type="term" value="F:DNA binding"/>
    <property type="evidence" value="ECO:0007669"/>
    <property type="project" value="UniProtKB-KW"/>
</dbReference>
<gene>
    <name evidence="3" type="ORF">M4L89_01005</name>
</gene>
<dbReference type="Pfam" id="PF01381">
    <property type="entry name" value="HTH_3"/>
    <property type="match status" value="1"/>
</dbReference>
<organism evidence="3 4">
    <name type="scientific">Staphylococcus equorum</name>
    <dbReference type="NCBI Taxonomy" id="246432"/>
    <lineage>
        <taxon>Bacteria</taxon>
        <taxon>Bacillati</taxon>
        <taxon>Bacillota</taxon>
        <taxon>Bacilli</taxon>
        <taxon>Bacillales</taxon>
        <taxon>Staphylococcaceae</taxon>
        <taxon>Staphylococcus</taxon>
    </lineage>
</organism>
<evidence type="ECO:0000313" key="3">
    <source>
        <dbReference type="EMBL" id="MDG0844820.1"/>
    </source>
</evidence>
<dbReference type="SUPFAM" id="SSF47413">
    <property type="entry name" value="lambda repressor-like DNA-binding domains"/>
    <property type="match status" value="1"/>
</dbReference>
<dbReference type="PANTHER" id="PTHR46558">
    <property type="entry name" value="TRACRIPTIONAL REGULATORY PROTEIN-RELATED-RELATED"/>
    <property type="match status" value="1"/>
</dbReference>
<dbReference type="EMBL" id="JAMBQA010000001">
    <property type="protein sequence ID" value="MDG0844820.1"/>
    <property type="molecule type" value="Genomic_DNA"/>
</dbReference>
<dbReference type="CDD" id="cd00093">
    <property type="entry name" value="HTH_XRE"/>
    <property type="match status" value="1"/>
</dbReference>
<accession>A0A9X4L1Q4</accession>
<dbReference type="AlphaFoldDB" id="A0A9X4L1Q4"/>
<dbReference type="Proteomes" id="UP001152422">
    <property type="component" value="Unassembled WGS sequence"/>
</dbReference>
<dbReference type="RefSeq" id="WP_002512338.1">
    <property type="nucleotide sequence ID" value="NZ_JAMBPY010000001.1"/>
</dbReference>
<proteinExistence type="predicted"/>
<evidence type="ECO:0000259" key="2">
    <source>
        <dbReference type="PROSITE" id="PS50943"/>
    </source>
</evidence>
<evidence type="ECO:0000256" key="1">
    <source>
        <dbReference type="ARBA" id="ARBA00023125"/>
    </source>
</evidence>
<comment type="caution">
    <text evidence="3">The sequence shown here is derived from an EMBL/GenBank/DDBJ whole genome shotgun (WGS) entry which is preliminary data.</text>
</comment>
<sequence>MEKLARKKVEKFRDRNNFNQEKIAKVLNVSVQTYCNKENGNTDFNLPEMHALAKFYNTSLDELFWEDEELEDYKGSV</sequence>
<dbReference type="PROSITE" id="PS50943">
    <property type="entry name" value="HTH_CROC1"/>
    <property type="match status" value="1"/>
</dbReference>
<name>A0A9X4L1Q4_9STAP</name>
<dbReference type="InterPro" id="IPR010982">
    <property type="entry name" value="Lambda_DNA-bd_dom_sf"/>
</dbReference>
<protein>
    <submittedName>
        <fullName evidence="3">Helix-turn-helix domain-containing protein</fullName>
    </submittedName>
</protein>
<feature type="domain" description="HTH cro/C1-type" evidence="2">
    <location>
        <begin position="9"/>
        <end position="63"/>
    </location>
</feature>
<dbReference type="Gene3D" id="1.10.260.40">
    <property type="entry name" value="lambda repressor-like DNA-binding domains"/>
    <property type="match status" value="1"/>
</dbReference>
<keyword evidence="4" id="KW-1185">Reference proteome</keyword>
<reference evidence="3" key="1">
    <citation type="submission" date="2022-05" db="EMBL/GenBank/DDBJ databases">
        <title>Comparative genomics of Staphylococcus equorum isolates.</title>
        <authorList>
            <person name="Luelf R.H."/>
        </authorList>
    </citation>
    <scope>NUCLEOTIDE SEQUENCE</scope>
    <source>
        <strain evidence="3">TMW 2.2497</strain>
    </source>
</reference>